<reference evidence="1 2" key="1">
    <citation type="journal article" date="2011" name="Stand. Genomic Sci.">
        <title>Complete genome sequence of the thermophilic sulfur-reducer Hippea maritima type strain (MH(2)).</title>
        <authorList>
            <person name="Huntemann M."/>
            <person name="Lu M."/>
            <person name="Nolan M."/>
            <person name="Lapidus A."/>
            <person name="Lucas S."/>
            <person name="Hammon N."/>
            <person name="Deshpande S."/>
            <person name="Cheng J.F."/>
            <person name="Tapia R."/>
            <person name="Han C."/>
            <person name="Goodwin L."/>
            <person name="Pitluck S."/>
            <person name="Liolios K."/>
            <person name="Pagani I."/>
            <person name="Ivanova N."/>
            <person name="Ovchinikova G."/>
            <person name="Pati A."/>
            <person name="Chen A."/>
            <person name="Palaniappan K."/>
            <person name="Land M."/>
            <person name="Hauser L."/>
            <person name="Jeffries C.D."/>
            <person name="Detter J.C."/>
            <person name="Brambilla E.M."/>
            <person name="Rohde M."/>
            <person name="Spring S."/>
            <person name="Goker M."/>
            <person name="Woyke T."/>
            <person name="Bristow J."/>
            <person name="Eisen J.A."/>
            <person name="Markowitz V."/>
            <person name="Hugenholtz P."/>
            <person name="Kyrpides N.C."/>
            <person name="Klenk H.P."/>
            <person name="Mavromatis K."/>
        </authorList>
    </citation>
    <scope>NUCLEOTIDE SEQUENCE [LARGE SCALE GENOMIC DNA]</scope>
    <source>
        <strain evidence="2">ATCC 700847 / DSM 10411 / MH2</strain>
    </source>
</reference>
<dbReference type="HOGENOM" id="CLU_1341726_0_0_7"/>
<dbReference type="Proteomes" id="UP000008139">
    <property type="component" value="Chromosome"/>
</dbReference>
<dbReference type="EMBL" id="CP002606">
    <property type="protein sequence ID" value="AEA34137.1"/>
    <property type="molecule type" value="Genomic_DNA"/>
</dbReference>
<dbReference type="STRING" id="760142.Hipma_1175"/>
<organism evidence="1 2">
    <name type="scientific">Hippea maritima (strain ATCC 700847 / DSM 10411 / MH2)</name>
    <dbReference type="NCBI Taxonomy" id="760142"/>
    <lineage>
        <taxon>Bacteria</taxon>
        <taxon>Pseudomonadati</taxon>
        <taxon>Campylobacterota</taxon>
        <taxon>Desulfurellia</taxon>
        <taxon>Desulfurellales</taxon>
        <taxon>Hippeaceae</taxon>
        <taxon>Hippea</taxon>
    </lineage>
</organism>
<dbReference type="OrthoDB" id="5514624at2"/>
<dbReference type="InParanoid" id="F2LWM8"/>
<reference evidence="2" key="2">
    <citation type="submission" date="2011-03" db="EMBL/GenBank/DDBJ databases">
        <title>The complete genome of Hippea maritima DSM 10411.</title>
        <authorList>
            <consortium name="US DOE Joint Genome Institute (JGI-PGF)"/>
            <person name="Lucas S."/>
            <person name="Copeland A."/>
            <person name="Lapidus A."/>
            <person name="Bruce D."/>
            <person name="Goodwin L."/>
            <person name="Pitluck S."/>
            <person name="Peters L."/>
            <person name="Kyrpides N."/>
            <person name="Mavromatis K."/>
            <person name="Pagani I."/>
            <person name="Ivanova N."/>
            <person name="Mikhailova N."/>
            <person name="Lu M."/>
            <person name="Detter J.C."/>
            <person name="Tapia R."/>
            <person name="Han C."/>
            <person name="Land M."/>
            <person name="Hauser L."/>
            <person name="Markowitz V."/>
            <person name="Cheng J.-F."/>
            <person name="Hugenholtz P."/>
            <person name="Woyke T."/>
            <person name="Wu D."/>
            <person name="Spring S."/>
            <person name="Schroeder M."/>
            <person name="Brambilla E."/>
            <person name="Klenk H.-P."/>
            <person name="Eisen J.A."/>
        </authorList>
    </citation>
    <scope>NUCLEOTIDE SEQUENCE [LARGE SCALE GENOMIC DNA]</scope>
    <source>
        <strain evidence="2">ATCC 700847 / DSM 10411 / MH2</strain>
    </source>
</reference>
<dbReference type="RefSeq" id="WP_013682174.1">
    <property type="nucleotide sequence ID" value="NC_015318.1"/>
</dbReference>
<gene>
    <name evidence="1" type="ordered locus">Hipma_1175</name>
</gene>
<name>F2LWM8_HIPMA</name>
<dbReference type="eggNOG" id="ENOG5033AHY">
    <property type="taxonomic scope" value="Bacteria"/>
</dbReference>
<dbReference type="AlphaFoldDB" id="F2LWM8"/>
<proteinExistence type="predicted"/>
<evidence type="ECO:0000313" key="2">
    <source>
        <dbReference type="Proteomes" id="UP000008139"/>
    </source>
</evidence>
<accession>F2LWM8</accession>
<protein>
    <submittedName>
        <fullName evidence="1">Uncharacterized protein</fullName>
    </submittedName>
</protein>
<keyword evidence="2" id="KW-1185">Reference proteome</keyword>
<sequence length="204" mass="24055">MANIDYMIEICLKETLSKDVCPICYCIKTEFKQYLRWFKVEGYKEPSTLKTIQKEGFICQKHKEELTDLGEKLNNTFEFLLYWDVKLLSKNIKTLKKQAKNLSCKFCEEEKRIEIIGVIEFAKLIQNEKNLKIYLDSDALICKKHLILSLEKIKSGRIATALVDKSLKRLKELLVDFDDYFSSLDHTSDKKHKQDTFTKAIKFY</sequence>
<dbReference type="KEGG" id="hmr:Hipma_1175"/>
<evidence type="ECO:0000313" key="1">
    <source>
        <dbReference type="EMBL" id="AEA34137.1"/>
    </source>
</evidence>